<keyword evidence="4 6" id="KW-0326">Glycosidase</keyword>
<reference evidence="10 11" key="1">
    <citation type="submission" date="2023-01" db="EMBL/GenBank/DDBJ databases">
        <title>Novel species of the genus Asticcacaulis isolated from rivers.</title>
        <authorList>
            <person name="Lu H."/>
        </authorList>
    </citation>
    <scope>NUCLEOTIDE SEQUENCE [LARGE SCALE GENOMIC DNA]</scope>
    <source>
        <strain evidence="10 11">LKC15W</strain>
    </source>
</reference>
<proteinExistence type="inferred from homology"/>
<dbReference type="PROSITE" id="PS51257">
    <property type="entry name" value="PROKAR_LIPOPROTEIN"/>
    <property type="match status" value="1"/>
</dbReference>
<organism evidence="10 11">
    <name type="scientific">Asticcacaulis machinosus</name>
    <dbReference type="NCBI Taxonomy" id="2984211"/>
    <lineage>
        <taxon>Bacteria</taxon>
        <taxon>Pseudomonadati</taxon>
        <taxon>Pseudomonadota</taxon>
        <taxon>Alphaproteobacteria</taxon>
        <taxon>Caulobacterales</taxon>
        <taxon>Caulobacteraceae</taxon>
        <taxon>Asticcacaulis</taxon>
    </lineage>
</organism>
<evidence type="ECO:0000256" key="6">
    <source>
        <dbReference type="PROSITE-ProRule" id="PRU10060"/>
    </source>
</evidence>
<comment type="caution">
    <text evidence="10">The sequence shown here is derived from an EMBL/GenBank/DDBJ whole genome shotgun (WGS) entry which is preliminary data.</text>
</comment>
<dbReference type="InterPro" id="IPR014756">
    <property type="entry name" value="Ig_E-set"/>
</dbReference>
<dbReference type="Proteomes" id="UP001218579">
    <property type="component" value="Unassembled WGS sequence"/>
</dbReference>
<evidence type="ECO:0000256" key="2">
    <source>
        <dbReference type="ARBA" id="ARBA00022801"/>
    </source>
</evidence>
<evidence type="ECO:0000256" key="7">
    <source>
        <dbReference type="RuleBase" id="RU361166"/>
    </source>
</evidence>
<dbReference type="EMBL" id="JAQQKV010000001">
    <property type="protein sequence ID" value="MDC7675214.1"/>
    <property type="molecule type" value="Genomic_DNA"/>
</dbReference>
<dbReference type="RefSeq" id="WP_272743525.1">
    <property type="nucleotide sequence ID" value="NZ_JAQQKV010000001.1"/>
</dbReference>
<dbReference type="GO" id="GO:0016787">
    <property type="term" value="F:hydrolase activity"/>
    <property type="evidence" value="ECO:0007669"/>
    <property type="project" value="UniProtKB-KW"/>
</dbReference>
<evidence type="ECO:0000256" key="3">
    <source>
        <dbReference type="ARBA" id="ARBA00023277"/>
    </source>
</evidence>
<dbReference type="Pfam" id="PF00759">
    <property type="entry name" value="Glyco_hydro_9"/>
    <property type="match status" value="1"/>
</dbReference>
<sequence length="642" mass="70226">MAKRVLTSVIGMGLALIVSACAGFYGGGAVGQPQFPKALQYHYKEFPALNQTGFLPVSPKMAIYAVPEDAPARSDVAYGPIEWVVKDAINKIVLSGTSEPFGLNTGSGKVVYRIDFSSLKTPGQGYLVGVKQGQSYKVSQPFDIDPKVYDRLRYDSLAFFYHQRASVAIEAKYVGERWARPVAHNPDKATCYGPKDFRGNDWGGCPYTLDVSKGWYDAGDQGKYVVNGGIAVWTLMNWYEFSKGASDFADGKVHIPENTNGINDLLDEVRFEMDFMMAMQVPDGTTLKLPRGNQMKTLDKLQFSTVDASGMAHHKMHDEHWTAVPMLPHLDTEKRYLSYPSTTATLNLAATAAQCARLFKGVDDAYAAKCLISAKRAFAAAQRLPDVLAIDVLQGGGGGYGDPKATDEFYWAAAELFITTGEAEYEKIVRASPDYLASPSGDAQGNGDISWGSVQALGTLSLSIAPNIPADMRDGARQAIIKTADAYAAQTAGEGYMIPMTRPYVWGSNADFANRGMILSYAHSFTKNQNYFDQSIHLMDYLLGRNPNMISYVSGYGLNAMQHPHHRFWAPSKDKTLPPPPPGVLAGGPQNRNAADPALKEIFANCKPQTCYIDHIDSYSTNEVAINWNAPLFWLAAYISSN</sequence>
<keyword evidence="7" id="KW-0136">Cellulose degradation</keyword>
<feature type="active site" evidence="6">
    <location>
        <position position="623"/>
    </location>
</feature>
<evidence type="ECO:0000313" key="11">
    <source>
        <dbReference type="Proteomes" id="UP001218579"/>
    </source>
</evidence>
<evidence type="ECO:0000259" key="8">
    <source>
        <dbReference type="Pfam" id="PF00759"/>
    </source>
</evidence>
<dbReference type="InterPro" id="IPR012341">
    <property type="entry name" value="6hp_glycosidase-like_sf"/>
</dbReference>
<dbReference type="Gene3D" id="2.60.40.10">
    <property type="entry name" value="Immunoglobulins"/>
    <property type="match status" value="1"/>
</dbReference>
<dbReference type="InterPro" id="IPR001701">
    <property type="entry name" value="Glyco_hydro_9"/>
</dbReference>
<dbReference type="PROSITE" id="PS00698">
    <property type="entry name" value="GH9_3"/>
    <property type="match status" value="1"/>
</dbReference>
<keyword evidence="2 6" id="KW-0378">Hydrolase</keyword>
<keyword evidence="3 6" id="KW-0119">Carbohydrate metabolism</keyword>
<feature type="active site" evidence="6">
    <location>
        <position position="614"/>
    </location>
</feature>
<dbReference type="CDD" id="cd02850">
    <property type="entry name" value="E_set_Cellulase_N"/>
    <property type="match status" value="1"/>
</dbReference>
<feature type="domain" description="Glycoside hydrolase family 9" evidence="8">
    <location>
        <begin position="149"/>
        <end position="635"/>
    </location>
</feature>
<dbReference type="SUPFAM" id="SSF81296">
    <property type="entry name" value="E set domains"/>
    <property type="match status" value="1"/>
</dbReference>
<evidence type="ECO:0000256" key="4">
    <source>
        <dbReference type="ARBA" id="ARBA00023295"/>
    </source>
</evidence>
<evidence type="ECO:0000256" key="1">
    <source>
        <dbReference type="ARBA" id="ARBA00007072"/>
    </source>
</evidence>
<keyword evidence="11" id="KW-1185">Reference proteome</keyword>
<keyword evidence="5 6" id="KW-0624">Polysaccharide degradation</keyword>
<feature type="domain" description="Cellulase Ig-like" evidence="9">
    <location>
        <begin position="49"/>
        <end position="132"/>
    </location>
</feature>
<dbReference type="InterPro" id="IPR004197">
    <property type="entry name" value="Cellulase_Ig-like"/>
</dbReference>
<dbReference type="PANTHER" id="PTHR22298">
    <property type="entry name" value="ENDO-1,4-BETA-GLUCANASE"/>
    <property type="match status" value="1"/>
</dbReference>
<comment type="catalytic activity">
    <reaction evidence="7">
        <text>Endohydrolysis of (1-&gt;4)-beta-D-glucosidic linkages in cellulose, lichenin and cereal beta-D-glucans.</text>
        <dbReference type="EC" id="3.2.1.4"/>
    </reaction>
</comment>
<evidence type="ECO:0000313" key="10">
    <source>
        <dbReference type="EMBL" id="MDC7675214.1"/>
    </source>
</evidence>
<dbReference type="EC" id="3.2.1.4" evidence="7"/>
<name>A0ABT5HG32_9CAUL</name>
<evidence type="ECO:0000259" key="9">
    <source>
        <dbReference type="Pfam" id="PF02927"/>
    </source>
</evidence>
<dbReference type="InterPro" id="IPR033126">
    <property type="entry name" value="Glyco_hydro_9_Asp/Glu_AS"/>
</dbReference>
<dbReference type="InterPro" id="IPR013783">
    <property type="entry name" value="Ig-like_fold"/>
</dbReference>
<gene>
    <name evidence="10" type="ORF">PQU98_03680</name>
</gene>
<dbReference type="SUPFAM" id="SSF48208">
    <property type="entry name" value="Six-hairpin glycosidases"/>
    <property type="match status" value="1"/>
</dbReference>
<evidence type="ECO:0000256" key="5">
    <source>
        <dbReference type="ARBA" id="ARBA00023326"/>
    </source>
</evidence>
<protein>
    <recommendedName>
        <fullName evidence="7">Endoglucanase</fullName>
        <ecNumber evidence="7">3.2.1.4</ecNumber>
    </recommendedName>
</protein>
<accession>A0ABT5HG32</accession>
<dbReference type="Pfam" id="PF02927">
    <property type="entry name" value="CelD_N"/>
    <property type="match status" value="1"/>
</dbReference>
<dbReference type="Gene3D" id="1.50.10.10">
    <property type="match status" value="1"/>
</dbReference>
<dbReference type="InterPro" id="IPR008928">
    <property type="entry name" value="6-hairpin_glycosidase_sf"/>
</dbReference>
<comment type="similarity">
    <text evidence="1 6 7">Belongs to the glycosyl hydrolase 9 (cellulase E) family.</text>
</comment>